<protein>
    <submittedName>
        <fullName evidence="1">Uncharacterized protein</fullName>
    </submittedName>
</protein>
<organism evidence="1 2">
    <name type="scientific">Mycobacterium phage Curiosium</name>
    <dbReference type="NCBI Taxonomy" id="2599859"/>
    <lineage>
        <taxon>Viruses</taxon>
        <taxon>Duplodnaviria</taxon>
        <taxon>Heunggongvirae</taxon>
        <taxon>Uroviricota</taxon>
        <taxon>Caudoviricetes</taxon>
        <taxon>Weiservirinae</taxon>
        <taxon>Anayavirus</taxon>
        <taxon>Anayavirus curiosium</taxon>
    </lineage>
</organism>
<accession>A0A5J6TVZ3</accession>
<proteinExistence type="predicted"/>
<keyword evidence="2" id="KW-1185">Reference proteome</keyword>
<gene>
    <name evidence="1" type="primary">34</name>
    <name evidence="1" type="ORF">PBI_CURIOSIUM_34</name>
</gene>
<dbReference type="GeneID" id="60324487"/>
<dbReference type="RefSeq" id="YP_009953022.1">
    <property type="nucleotide sequence ID" value="NC_051618.1"/>
</dbReference>
<evidence type="ECO:0000313" key="1">
    <source>
        <dbReference type="EMBL" id="QFG14079.1"/>
    </source>
</evidence>
<dbReference type="Proteomes" id="UP000326870">
    <property type="component" value="Segment"/>
</dbReference>
<name>A0A5J6TVZ3_9CAUD</name>
<dbReference type="KEGG" id="vg:60324487"/>
<reference evidence="1 2" key="1">
    <citation type="submission" date="2019-07" db="EMBL/GenBank/DDBJ databases">
        <authorList>
            <person name="Divens A.M."/>
            <person name="Garlena R.A."/>
            <person name="Russell D.A."/>
            <person name="Pope W.H."/>
            <person name="Jacobs-Sera D."/>
            <person name="Hatfull G.F."/>
        </authorList>
    </citation>
    <scope>NUCLEOTIDE SEQUENCE [LARGE SCALE GENOMIC DNA]</scope>
</reference>
<evidence type="ECO:0000313" key="2">
    <source>
        <dbReference type="Proteomes" id="UP000326870"/>
    </source>
</evidence>
<sequence>MSDGMTTMEAVVAVASSSVLSVSVGALIARRRDNFKVLTDVLVDRVTKLETRVDTVETKLDAEQIAHEKTRMTLAARELALAAARAFIRSVQRWAAGDRLDPLPTPPDEVMAE</sequence>
<dbReference type="EMBL" id="MN234226">
    <property type="protein sequence ID" value="QFG14079.1"/>
    <property type="molecule type" value="Genomic_DNA"/>
</dbReference>